<evidence type="ECO:0000259" key="1">
    <source>
        <dbReference type="Pfam" id="PF02214"/>
    </source>
</evidence>
<evidence type="ECO:0000313" key="3">
    <source>
        <dbReference type="Proteomes" id="UP000006671"/>
    </source>
</evidence>
<dbReference type="KEGG" id="ngr:NAEGRDRAFT_76368"/>
<accession>D2W4N3</accession>
<dbReference type="InterPro" id="IPR011333">
    <property type="entry name" value="SKP1/BTB/POZ_sf"/>
</dbReference>
<dbReference type="RefSeq" id="XP_002668714.1">
    <property type="nucleotide sequence ID" value="XM_002668668.1"/>
</dbReference>
<dbReference type="Proteomes" id="UP000006671">
    <property type="component" value="Unassembled WGS sequence"/>
</dbReference>
<dbReference type="Pfam" id="PF02214">
    <property type="entry name" value="BTB_2"/>
    <property type="match status" value="1"/>
</dbReference>
<dbReference type="AlphaFoldDB" id="D2W4N3"/>
<dbReference type="PANTHER" id="PTHR15859:SF1">
    <property type="entry name" value="BTB DOMAIN-CONTAINING PROTEIN"/>
    <property type="match status" value="1"/>
</dbReference>
<dbReference type="InParanoid" id="D2W4N3"/>
<keyword evidence="3" id="KW-1185">Reference proteome</keyword>
<protein>
    <submittedName>
        <fullName evidence="2">Predicted protein</fullName>
    </submittedName>
</protein>
<reference evidence="2 3" key="1">
    <citation type="journal article" date="2010" name="Cell">
        <title>The genome of Naegleria gruberi illuminates early eukaryotic versatility.</title>
        <authorList>
            <person name="Fritz-Laylin L.K."/>
            <person name="Prochnik S.E."/>
            <person name="Ginger M.L."/>
            <person name="Dacks J.B."/>
            <person name="Carpenter M.L."/>
            <person name="Field M.C."/>
            <person name="Kuo A."/>
            <person name="Paredez A."/>
            <person name="Chapman J."/>
            <person name="Pham J."/>
            <person name="Shu S."/>
            <person name="Neupane R."/>
            <person name="Cipriano M."/>
            <person name="Mancuso J."/>
            <person name="Tu H."/>
            <person name="Salamov A."/>
            <person name="Lindquist E."/>
            <person name="Shapiro H."/>
            <person name="Lucas S."/>
            <person name="Grigoriev I.V."/>
            <person name="Cande W.Z."/>
            <person name="Fulton C."/>
            <person name="Rokhsar D.S."/>
            <person name="Dawson S.C."/>
        </authorList>
    </citation>
    <scope>NUCLEOTIDE SEQUENCE [LARGE SCALE GENOMIC DNA]</scope>
    <source>
        <strain evidence="2 3">NEG-M</strain>
    </source>
</reference>
<dbReference type="OrthoDB" id="2414723at2759"/>
<dbReference type="PANTHER" id="PTHR15859">
    <property type="entry name" value="SETA BINDING PROTEIN 1"/>
    <property type="match status" value="1"/>
</dbReference>
<dbReference type="SUPFAM" id="SSF54695">
    <property type="entry name" value="POZ domain"/>
    <property type="match status" value="1"/>
</dbReference>
<proteinExistence type="predicted"/>
<dbReference type="InterPro" id="IPR003131">
    <property type="entry name" value="T1-type_BTB"/>
</dbReference>
<dbReference type="VEuPathDB" id="AmoebaDB:NAEGRDRAFT_76368"/>
<dbReference type="GeneID" id="8860818"/>
<feature type="domain" description="Potassium channel tetramerisation-type BTB" evidence="1">
    <location>
        <begin position="2"/>
        <end position="83"/>
    </location>
</feature>
<dbReference type="Gene3D" id="3.30.710.10">
    <property type="entry name" value="Potassium Channel Kv1.1, Chain A"/>
    <property type="match status" value="1"/>
</dbReference>
<name>D2W4N3_NAEGR</name>
<sequence length="205" mass="23256">IFSTSLQTLKSVKDTFFTGYFNDHFSPTVEEDDNAYFIDRPFEQFQLILNYLRGIDIKEQVENLNGNDLVGFVEEVVYYQITPIYEILPPKGRSLLKSKYGIILEIDTNSSNTVEFDPQYCSANLVLETPTRLKKTNTSDLNSNVLGTKSNHFKVKLISNCNSLMIGFAPKSINVNETNNNTKCGYYLYTTTGTIYSQNGESNKS</sequence>
<gene>
    <name evidence="2" type="ORF">NAEGRDRAFT_76368</name>
</gene>
<feature type="non-terminal residue" evidence="2">
    <location>
        <position position="1"/>
    </location>
</feature>
<evidence type="ECO:0000313" key="2">
    <source>
        <dbReference type="EMBL" id="EFC35970.1"/>
    </source>
</evidence>
<organism evidence="3">
    <name type="scientific">Naegleria gruberi</name>
    <name type="common">Amoeba</name>
    <dbReference type="NCBI Taxonomy" id="5762"/>
    <lineage>
        <taxon>Eukaryota</taxon>
        <taxon>Discoba</taxon>
        <taxon>Heterolobosea</taxon>
        <taxon>Tetramitia</taxon>
        <taxon>Eutetramitia</taxon>
        <taxon>Vahlkampfiidae</taxon>
        <taxon>Naegleria</taxon>
    </lineage>
</organism>
<dbReference type="GO" id="GO:0051260">
    <property type="term" value="P:protein homooligomerization"/>
    <property type="evidence" value="ECO:0007669"/>
    <property type="project" value="InterPro"/>
</dbReference>
<dbReference type="InterPro" id="IPR047876">
    <property type="entry name" value="SHKBP1/KCTD3"/>
</dbReference>
<dbReference type="EMBL" id="GG738969">
    <property type="protein sequence ID" value="EFC35970.1"/>
    <property type="molecule type" value="Genomic_DNA"/>
</dbReference>